<accession>A0A0L6V135</accession>
<dbReference type="EMBL" id="LAVV01007884">
    <property type="protein sequence ID" value="KNZ54449.1"/>
    <property type="molecule type" value="Genomic_DNA"/>
</dbReference>
<evidence type="ECO:0000259" key="2">
    <source>
        <dbReference type="Pfam" id="PF00786"/>
    </source>
</evidence>
<reference evidence="3 5" key="1">
    <citation type="submission" date="2015-08" db="EMBL/GenBank/DDBJ databases">
        <title>Next Generation Sequencing and Analysis of the Genome of Puccinia sorghi L Schw, the Causal Agent of Maize Common Rust.</title>
        <authorList>
            <person name="Rochi L."/>
            <person name="Burguener G."/>
            <person name="Darino M."/>
            <person name="Turjanski A."/>
            <person name="Kreff E."/>
            <person name="Dieguez M.J."/>
            <person name="Sacco F."/>
        </authorList>
    </citation>
    <scope>NUCLEOTIDE SEQUENCE [LARGE SCALE GENOMIC DNA]</scope>
    <source>
        <strain evidence="3 5">RO10H11247</strain>
    </source>
</reference>
<dbReference type="InterPro" id="IPR036936">
    <property type="entry name" value="CRIB_dom_sf"/>
</dbReference>
<dbReference type="STRING" id="27349.A0A0L6V135"/>
<gene>
    <name evidence="4" type="ORF">VP01_2927g2</name>
    <name evidence="3" type="ORF">VP01_2944g2</name>
</gene>
<feature type="compositionally biased region" description="Pro residues" evidence="1">
    <location>
        <begin position="1"/>
        <end position="11"/>
    </location>
</feature>
<feature type="domain" description="CRIB" evidence="2">
    <location>
        <begin position="73"/>
        <end position="98"/>
    </location>
</feature>
<evidence type="ECO:0000313" key="5">
    <source>
        <dbReference type="Proteomes" id="UP000037035"/>
    </source>
</evidence>
<dbReference type="Proteomes" id="UP000037035">
    <property type="component" value="Unassembled WGS sequence"/>
</dbReference>
<feature type="region of interest" description="Disordered" evidence="1">
    <location>
        <begin position="1"/>
        <end position="47"/>
    </location>
</feature>
<proteinExistence type="predicted"/>
<dbReference type="VEuPathDB" id="FungiDB:VP01_2944g2"/>
<dbReference type="OrthoDB" id="248923at2759"/>
<dbReference type="InterPro" id="IPR000095">
    <property type="entry name" value="CRIB_dom"/>
</dbReference>
<evidence type="ECO:0000256" key="1">
    <source>
        <dbReference type="SAM" id="MobiDB-lite"/>
    </source>
</evidence>
<comment type="caution">
    <text evidence="3">The sequence shown here is derived from an EMBL/GenBank/DDBJ whole genome shotgun (WGS) entry which is preliminary data.</text>
</comment>
<sequence length="100" mass="10950">MPHHSPAPPPTKTLVHPHTPPQPTQPHLPHAPAKIKPSTAQPKKDRRETTIKSAFVGFASLVNNLLSNQKKVQVSAPYDPVHLTHIGFNTNMGDFTGLQE</sequence>
<dbReference type="AlphaFoldDB" id="A0A0L6V135"/>
<dbReference type="Pfam" id="PF00786">
    <property type="entry name" value="PBD"/>
    <property type="match status" value="1"/>
</dbReference>
<protein>
    <recommendedName>
        <fullName evidence="2">CRIB domain-containing protein</fullName>
    </recommendedName>
</protein>
<evidence type="ECO:0000313" key="4">
    <source>
        <dbReference type="EMBL" id="KNZ54521.1"/>
    </source>
</evidence>
<keyword evidence="5" id="KW-1185">Reference proteome</keyword>
<organism evidence="3 5">
    <name type="scientific">Puccinia sorghi</name>
    <dbReference type="NCBI Taxonomy" id="27349"/>
    <lineage>
        <taxon>Eukaryota</taxon>
        <taxon>Fungi</taxon>
        <taxon>Dikarya</taxon>
        <taxon>Basidiomycota</taxon>
        <taxon>Pucciniomycotina</taxon>
        <taxon>Pucciniomycetes</taxon>
        <taxon>Pucciniales</taxon>
        <taxon>Pucciniaceae</taxon>
        <taxon>Puccinia</taxon>
    </lineage>
</organism>
<evidence type="ECO:0000313" key="3">
    <source>
        <dbReference type="EMBL" id="KNZ54449.1"/>
    </source>
</evidence>
<dbReference type="Gene3D" id="3.90.810.10">
    <property type="entry name" value="CRIB domain"/>
    <property type="match status" value="1"/>
</dbReference>
<name>A0A0L6V135_9BASI</name>
<dbReference type="EMBL" id="LAVV01007865">
    <property type="protein sequence ID" value="KNZ54521.1"/>
    <property type="molecule type" value="Genomic_DNA"/>
</dbReference>
<dbReference type="VEuPathDB" id="FungiDB:VP01_2927g2"/>